<feature type="region of interest" description="Disordered" evidence="1">
    <location>
        <begin position="564"/>
        <end position="590"/>
    </location>
</feature>
<sequence length="658" mass="70214">MDTTSSTCSFATAESVAEPAVPLTTTTTMTTMVPTTAVGLTPTLASNGMDFFFTEAPDQLLGATELDVQLSPLLQDRIAQLCLVKMRQASSGRESLQRLARLSCFWRRLQAEVLLMPMFTAPQVPAPIDQWLAEFAALEPVSSSTTASTTPTGSQQQHQQQGSTSEISWSLDLLGPPPTGSGLGLEFDLWNMDSLPQELASMGGLSLPFTVHTTTPTTSTSTTSAITAPVANPFHDITSMTSIASSGIPQMDEAVQEPLATMDSMHDHRYDHNGSMSSSEQVSTYSMDSDTSSSLQPFSTSSAVDVATSPVNVVQEISRDVSNVVSQSLEDVPELTTTASATATAAVVSRVEQQHTAAIIDVVIDKTESDMDVDLPLEGMALTSPPPSPSKRRTAANKLAGGNGNATNGSSSNDQRRTRKSTRLATKTSRKRSNSTSAGTSSSSRRPPASFSSRLATLMQQQQQQQQVEHDQSEHDHDHDDESYPLHRHHRLLGDDLEHNSRIKRRRGSADSSSGSDSSPESSPSSPKTPPSNYEGPSAAPANAAEMGCNSQTLYIMDAKSSSASARSGGATGRGHGRAIKGSVSTDTAACQEQPLGGKVLQHHHHHHHHSPAVVVAVEDIVNLKRMEDDGDIEMQSTLPITQFPTARRPSTRAFGRS</sequence>
<feature type="compositionally biased region" description="Low complexity" evidence="1">
    <location>
        <begin position="143"/>
        <end position="165"/>
    </location>
</feature>
<keyword evidence="3" id="KW-1185">Reference proteome</keyword>
<reference evidence="2" key="1">
    <citation type="journal article" date="2020" name="Fungal Divers.">
        <title>Resolving the Mortierellaceae phylogeny through synthesis of multi-gene phylogenetics and phylogenomics.</title>
        <authorList>
            <person name="Vandepol N."/>
            <person name="Liber J."/>
            <person name="Desiro A."/>
            <person name="Na H."/>
            <person name="Kennedy M."/>
            <person name="Barry K."/>
            <person name="Grigoriev I.V."/>
            <person name="Miller A.N."/>
            <person name="O'Donnell K."/>
            <person name="Stajich J.E."/>
            <person name="Bonito G."/>
        </authorList>
    </citation>
    <scope>NUCLEOTIDE SEQUENCE</scope>
    <source>
        <strain evidence="2">REB-010B</strain>
    </source>
</reference>
<feature type="region of interest" description="Disordered" evidence="1">
    <location>
        <begin position="265"/>
        <end position="293"/>
    </location>
</feature>
<feature type="compositionally biased region" description="Basic residues" evidence="1">
    <location>
        <begin position="417"/>
        <end position="433"/>
    </location>
</feature>
<feature type="region of interest" description="Disordered" evidence="1">
    <location>
        <begin position="143"/>
        <end position="173"/>
    </location>
</feature>
<feature type="compositionally biased region" description="Low complexity" evidence="1">
    <location>
        <begin position="283"/>
        <end position="293"/>
    </location>
</feature>
<evidence type="ECO:0000313" key="3">
    <source>
        <dbReference type="Proteomes" id="UP000738325"/>
    </source>
</evidence>
<accession>A0A9P6RHG6</accession>
<dbReference type="EMBL" id="JAAAIP010000353">
    <property type="protein sequence ID" value="KAG0318789.1"/>
    <property type="molecule type" value="Genomic_DNA"/>
</dbReference>
<comment type="caution">
    <text evidence="2">The sequence shown here is derived from an EMBL/GenBank/DDBJ whole genome shotgun (WGS) entry which is preliminary data.</text>
</comment>
<dbReference type="AlphaFoldDB" id="A0A9P6RHG6"/>
<proteinExistence type="predicted"/>
<feature type="compositionally biased region" description="Low complexity" evidence="1">
    <location>
        <begin position="434"/>
        <end position="467"/>
    </location>
</feature>
<gene>
    <name evidence="2" type="ORF">BGZ99_005456</name>
</gene>
<feature type="compositionally biased region" description="Low complexity" evidence="1">
    <location>
        <begin position="510"/>
        <end position="526"/>
    </location>
</feature>
<feature type="compositionally biased region" description="Basic and acidic residues" evidence="1">
    <location>
        <begin position="492"/>
        <end position="501"/>
    </location>
</feature>
<feature type="region of interest" description="Disordered" evidence="1">
    <location>
        <begin position="377"/>
        <end position="544"/>
    </location>
</feature>
<dbReference type="Proteomes" id="UP000738325">
    <property type="component" value="Unassembled WGS sequence"/>
</dbReference>
<feature type="compositionally biased region" description="Basic and acidic residues" evidence="1">
    <location>
        <begin position="468"/>
        <end position="485"/>
    </location>
</feature>
<evidence type="ECO:0000256" key="1">
    <source>
        <dbReference type="SAM" id="MobiDB-lite"/>
    </source>
</evidence>
<dbReference type="OrthoDB" id="2425257at2759"/>
<evidence type="ECO:0000313" key="2">
    <source>
        <dbReference type="EMBL" id="KAG0318789.1"/>
    </source>
</evidence>
<feature type="compositionally biased region" description="Low complexity" evidence="1">
    <location>
        <begin position="396"/>
        <end position="413"/>
    </location>
</feature>
<protein>
    <submittedName>
        <fullName evidence="2">Uncharacterized protein</fullName>
    </submittedName>
</protein>
<name>A0A9P6RHG6_9FUNG</name>
<organism evidence="2 3">
    <name type="scientific">Dissophora globulifera</name>
    <dbReference type="NCBI Taxonomy" id="979702"/>
    <lineage>
        <taxon>Eukaryota</taxon>
        <taxon>Fungi</taxon>
        <taxon>Fungi incertae sedis</taxon>
        <taxon>Mucoromycota</taxon>
        <taxon>Mortierellomycotina</taxon>
        <taxon>Mortierellomycetes</taxon>
        <taxon>Mortierellales</taxon>
        <taxon>Mortierellaceae</taxon>
        <taxon>Dissophora</taxon>
    </lineage>
</organism>